<evidence type="ECO:0000313" key="3">
    <source>
        <dbReference type="EMBL" id="KAL0902418.1"/>
    </source>
</evidence>
<evidence type="ECO:0000256" key="1">
    <source>
        <dbReference type="SAM" id="MobiDB-lite"/>
    </source>
</evidence>
<feature type="compositionally biased region" description="Basic and acidic residues" evidence="1">
    <location>
        <begin position="232"/>
        <end position="243"/>
    </location>
</feature>
<feature type="compositionally biased region" description="Basic and acidic residues" evidence="1">
    <location>
        <begin position="270"/>
        <end position="279"/>
    </location>
</feature>
<evidence type="ECO:0000256" key="2">
    <source>
        <dbReference type="SAM" id="Phobius"/>
    </source>
</evidence>
<keyword evidence="2" id="KW-0812">Transmembrane</keyword>
<feature type="transmembrane region" description="Helical" evidence="2">
    <location>
        <begin position="12"/>
        <end position="41"/>
    </location>
</feature>
<evidence type="ECO:0000313" key="4">
    <source>
        <dbReference type="Proteomes" id="UP001549920"/>
    </source>
</evidence>
<dbReference type="EMBL" id="JBEUOH010000001">
    <property type="protein sequence ID" value="KAL0902418.1"/>
    <property type="molecule type" value="Genomic_DNA"/>
</dbReference>
<comment type="caution">
    <text evidence="3">The sequence shown here is derived from an EMBL/GenBank/DDBJ whole genome shotgun (WGS) entry which is preliminary data.</text>
</comment>
<organism evidence="3 4">
    <name type="scientific">Loxostege sticticalis</name>
    <name type="common">Beet webworm moth</name>
    <dbReference type="NCBI Taxonomy" id="481309"/>
    <lineage>
        <taxon>Eukaryota</taxon>
        <taxon>Metazoa</taxon>
        <taxon>Ecdysozoa</taxon>
        <taxon>Arthropoda</taxon>
        <taxon>Hexapoda</taxon>
        <taxon>Insecta</taxon>
        <taxon>Pterygota</taxon>
        <taxon>Neoptera</taxon>
        <taxon>Endopterygota</taxon>
        <taxon>Lepidoptera</taxon>
        <taxon>Glossata</taxon>
        <taxon>Ditrysia</taxon>
        <taxon>Pyraloidea</taxon>
        <taxon>Crambidae</taxon>
        <taxon>Pyraustinae</taxon>
        <taxon>Loxostege</taxon>
    </lineage>
</organism>
<keyword evidence="2" id="KW-1133">Transmembrane helix</keyword>
<dbReference type="Proteomes" id="UP001549920">
    <property type="component" value="Unassembled WGS sequence"/>
</dbReference>
<reference evidence="3 4" key="1">
    <citation type="submission" date="2024-06" db="EMBL/GenBank/DDBJ databases">
        <title>A chromosome-level genome assembly of beet webworm, Loxostege sticticalis.</title>
        <authorList>
            <person name="Zhang Y."/>
        </authorList>
    </citation>
    <scope>NUCLEOTIDE SEQUENCE [LARGE SCALE GENOMIC DNA]</scope>
    <source>
        <strain evidence="3">AQ026</strain>
        <tissue evidence="3">Whole body</tissue>
    </source>
</reference>
<feature type="compositionally biased region" description="Pro residues" evidence="1">
    <location>
        <begin position="311"/>
        <end position="320"/>
    </location>
</feature>
<keyword evidence="2" id="KW-0472">Membrane</keyword>
<gene>
    <name evidence="3" type="ORF">ABMA27_000295</name>
</gene>
<feature type="transmembrane region" description="Helical" evidence="2">
    <location>
        <begin position="122"/>
        <end position="148"/>
    </location>
</feature>
<feature type="region of interest" description="Disordered" evidence="1">
    <location>
        <begin position="232"/>
        <end position="360"/>
    </location>
</feature>
<name>A0ABR3IMW3_LOXSC</name>
<proteinExistence type="predicted"/>
<keyword evidence="4" id="KW-1185">Reference proteome</keyword>
<feature type="transmembrane region" description="Helical" evidence="2">
    <location>
        <begin position="89"/>
        <end position="110"/>
    </location>
</feature>
<accession>A0ABR3IMW3</accession>
<sequence>MNSQVSKPKPTPNLYLTALISGSLTLASSVIYLVLCIVALISRFDCNVGAPDSVSGSGYFLNIVYRAYIQDGACANAINVDGITGDYSVFVLVAITLSAAFVSLIAALILMSAVTSDGLTPYLSIIVYGYVGVYVASLAVDITLAAHFGMDYSFLSSFLNESSPGLSLNYERDMIRIGAFILMTISLKAFIGHIINIVLIVLLVMYLILYTEILDKHEHSIHKLGAIEAYDSRRPREPSHPNQRDSYQPPRGPQMNYGYMNDEEAIPRSPMRDGLRSDYPRNGFDRSNSWQLGPGSAGRPFSYLEEGKRPMPVPVRPPASPAVEPSWRDPWRANAPPVPAPDYSPTAPRRLKSALKSGYM</sequence>
<feature type="transmembrane region" description="Helical" evidence="2">
    <location>
        <begin position="177"/>
        <end position="210"/>
    </location>
</feature>
<protein>
    <submittedName>
        <fullName evidence="3">Uncharacterized protein</fullName>
    </submittedName>
</protein>